<keyword evidence="9" id="KW-1185">Reference proteome</keyword>
<dbReference type="PANTHER" id="PTHR30352">
    <property type="entry name" value="PYRUVATE FORMATE-LYASE-ACTIVATING ENZYME"/>
    <property type="match status" value="1"/>
</dbReference>
<evidence type="ECO:0000259" key="7">
    <source>
        <dbReference type="PROSITE" id="PS51918"/>
    </source>
</evidence>
<evidence type="ECO:0000256" key="6">
    <source>
        <dbReference type="ARBA" id="ARBA00023014"/>
    </source>
</evidence>
<dbReference type="Gene3D" id="3.20.20.70">
    <property type="entry name" value="Aldolase class I"/>
    <property type="match status" value="1"/>
</dbReference>
<evidence type="ECO:0000313" key="9">
    <source>
        <dbReference type="Proteomes" id="UP000426444"/>
    </source>
</evidence>
<name>A0A6I6DJC8_9FIRM</name>
<gene>
    <name evidence="8" type="ORF">SYNTR_2115</name>
</gene>
<comment type="cofactor">
    <cofactor evidence="1">
        <name>[4Fe-4S] cluster</name>
        <dbReference type="ChEBI" id="CHEBI:49883"/>
    </cofactor>
</comment>
<keyword evidence="3" id="KW-0949">S-adenosyl-L-methionine</keyword>
<accession>A0A6I6DJC8</accession>
<dbReference type="GO" id="GO:0003824">
    <property type="term" value="F:catalytic activity"/>
    <property type="evidence" value="ECO:0007669"/>
    <property type="project" value="InterPro"/>
</dbReference>
<keyword evidence="2" id="KW-0004">4Fe-4S</keyword>
<dbReference type="SUPFAM" id="SSF102114">
    <property type="entry name" value="Radical SAM enzymes"/>
    <property type="match status" value="1"/>
</dbReference>
<dbReference type="SFLD" id="SFLDG01109">
    <property type="entry name" value="Uncharacterised_Radical_SAM_Su"/>
    <property type="match status" value="1"/>
</dbReference>
<keyword evidence="5" id="KW-0408">Iron</keyword>
<dbReference type="KEGG" id="salq:SYNTR_2115"/>
<evidence type="ECO:0000256" key="2">
    <source>
        <dbReference type="ARBA" id="ARBA00022485"/>
    </source>
</evidence>
<dbReference type="Proteomes" id="UP000426444">
    <property type="component" value="Chromosome"/>
</dbReference>
<proteinExistence type="predicted"/>
<evidence type="ECO:0000313" key="8">
    <source>
        <dbReference type="EMBL" id="QGU00709.1"/>
    </source>
</evidence>
<keyword evidence="6" id="KW-0411">Iron-sulfur</keyword>
<dbReference type="InterPro" id="IPR034457">
    <property type="entry name" value="Organic_radical-activating"/>
</dbReference>
<dbReference type="InterPro" id="IPR013785">
    <property type="entry name" value="Aldolase_TIM"/>
</dbReference>
<keyword evidence="4" id="KW-0479">Metal-binding</keyword>
<dbReference type="InterPro" id="IPR058240">
    <property type="entry name" value="rSAM_sf"/>
</dbReference>
<dbReference type="Pfam" id="PF04055">
    <property type="entry name" value="Radical_SAM"/>
    <property type="match status" value="1"/>
</dbReference>
<evidence type="ECO:0000256" key="3">
    <source>
        <dbReference type="ARBA" id="ARBA00022691"/>
    </source>
</evidence>
<dbReference type="PANTHER" id="PTHR30352:SF5">
    <property type="entry name" value="PYRUVATE FORMATE-LYASE 1-ACTIVATING ENZYME"/>
    <property type="match status" value="1"/>
</dbReference>
<reference evidence="9" key="1">
    <citation type="journal article" date="2019" name="Microbiology">
        <title>Complete Genome Sequence of an Uncultured Bacterium of the Candidate Phylum Bipolaricaulota.</title>
        <authorList>
            <person name="Kadnikov V.V."/>
            <person name="Mardanov A.V."/>
            <person name="Beletsky A.V."/>
            <person name="Frank Y.A."/>
            <person name="Karnachuk O.V."/>
            <person name="Ravin N.V."/>
        </authorList>
    </citation>
    <scope>NUCLEOTIDE SEQUENCE [LARGE SCALE GENOMIC DNA]</scope>
</reference>
<evidence type="ECO:0000256" key="5">
    <source>
        <dbReference type="ARBA" id="ARBA00023004"/>
    </source>
</evidence>
<dbReference type="EMBL" id="CP046457">
    <property type="protein sequence ID" value="QGU00709.1"/>
    <property type="molecule type" value="Genomic_DNA"/>
</dbReference>
<organism evidence="8 9">
    <name type="scientific">Candidatus Syntrophocurvum alkaliphilum</name>
    <dbReference type="NCBI Taxonomy" id="2293317"/>
    <lineage>
        <taxon>Bacteria</taxon>
        <taxon>Bacillati</taxon>
        <taxon>Bacillota</taxon>
        <taxon>Clostridia</taxon>
        <taxon>Eubacteriales</taxon>
        <taxon>Syntrophomonadaceae</taxon>
        <taxon>Candidatus Syntrophocurvum</taxon>
    </lineage>
</organism>
<evidence type="ECO:0000256" key="4">
    <source>
        <dbReference type="ARBA" id="ARBA00022723"/>
    </source>
</evidence>
<evidence type="ECO:0000256" key="1">
    <source>
        <dbReference type="ARBA" id="ARBA00001966"/>
    </source>
</evidence>
<protein>
    <recommendedName>
        <fullName evidence="7">Radical SAM core domain-containing protein</fullName>
    </recommendedName>
</protein>
<sequence length="417" mass="47220">MMYCSLFANMRGELYENKKFKMLGQTGTSWVEPEKEEMIPLPKGASIVAIPSFIPIGLVNDEISYYDINPENPQEKITAVAALLPQGFTRTLLPACVSPNKNNRLPLFGYSAVGFKNDNIYVAAVKTDEHRKWHPVYYNTDGLPAKISKKLKKFPNNRILRQLARCSLEYSCFTAQNIFYQRWEGGIPTMTSCNANCIGCISESHTSSTSPQNRIDFIPEVEEVVDIGLEHLENAQEAIISFGQGCEGEPSLNAKKLSETIKIIRQNTNKGTINMNTNAGYTEGIKMLSDAGLDSIRVTVFSLNEKHYNIYHQPINYSFYDVEESIKYALDSGLKVSINLLTFPGFTDRDEEIEFLLEFLNRYQIDMIQLRNLNIDANELLQRFTADSDILGIDNFINILKKEMPDVKIGSYSHPVR</sequence>
<dbReference type="GO" id="GO:0046872">
    <property type="term" value="F:metal ion binding"/>
    <property type="evidence" value="ECO:0007669"/>
    <property type="project" value="UniProtKB-KW"/>
</dbReference>
<feature type="domain" description="Radical SAM core" evidence="7">
    <location>
        <begin position="179"/>
        <end position="406"/>
    </location>
</feature>
<dbReference type="AlphaFoldDB" id="A0A6I6DJC8"/>
<dbReference type="CDD" id="cd01335">
    <property type="entry name" value="Radical_SAM"/>
    <property type="match status" value="1"/>
</dbReference>
<dbReference type="SFLD" id="SFLDS00029">
    <property type="entry name" value="Radical_SAM"/>
    <property type="match status" value="1"/>
</dbReference>
<dbReference type="GO" id="GO:0051539">
    <property type="term" value="F:4 iron, 4 sulfur cluster binding"/>
    <property type="evidence" value="ECO:0007669"/>
    <property type="project" value="UniProtKB-KW"/>
</dbReference>
<dbReference type="PROSITE" id="PS51918">
    <property type="entry name" value="RADICAL_SAM"/>
    <property type="match status" value="1"/>
</dbReference>
<dbReference type="InterPro" id="IPR007197">
    <property type="entry name" value="rSAM"/>
</dbReference>